<evidence type="ECO:0000259" key="1">
    <source>
        <dbReference type="Pfam" id="PF00144"/>
    </source>
</evidence>
<gene>
    <name evidence="2" type="ORF">KEG57_14185</name>
</gene>
<organism evidence="2 3">
    <name type="scientific">Polyangium jinanense</name>
    <dbReference type="NCBI Taxonomy" id="2829994"/>
    <lineage>
        <taxon>Bacteria</taxon>
        <taxon>Pseudomonadati</taxon>
        <taxon>Myxococcota</taxon>
        <taxon>Polyangia</taxon>
        <taxon>Polyangiales</taxon>
        <taxon>Polyangiaceae</taxon>
        <taxon>Polyangium</taxon>
    </lineage>
</organism>
<feature type="domain" description="Beta-lactamase-related" evidence="1">
    <location>
        <begin position="2"/>
        <end position="305"/>
    </location>
</feature>
<evidence type="ECO:0000313" key="3">
    <source>
        <dbReference type="Proteomes" id="UP001151081"/>
    </source>
</evidence>
<name>A0A9X3X0T3_9BACT</name>
<dbReference type="Proteomes" id="UP001151081">
    <property type="component" value="Unassembled WGS sequence"/>
</dbReference>
<accession>A0A9X3X0T3</accession>
<dbReference type="Gene3D" id="3.40.710.10">
    <property type="entry name" value="DD-peptidase/beta-lactamase superfamily"/>
    <property type="match status" value="1"/>
</dbReference>
<proteinExistence type="predicted"/>
<dbReference type="EMBL" id="JAGTJJ010000005">
    <property type="protein sequence ID" value="MDC3981659.1"/>
    <property type="molecule type" value="Genomic_DNA"/>
</dbReference>
<comment type="caution">
    <text evidence="2">The sequence shown here is derived from an EMBL/GenBank/DDBJ whole genome shotgun (WGS) entry which is preliminary data.</text>
</comment>
<dbReference type="InterPro" id="IPR001466">
    <property type="entry name" value="Beta-lactam-related"/>
</dbReference>
<dbReference type="SUPFAM" id="SSF56601">
    <property type="entry name" value="beta-lactamase/transpeptidase-like"/>
    <property type="match status" value="1"/>
</dbReference>
<dbReference type="InterPro" id="IPR050491">
    <property type="entry name" value="AmpC-like"/>
</dbReference>
<dbReference type="InterPro" id="IPR012338">
    <property type="entry name" value="Beta-lactam/transpept-like"/>
</dbReference>
<dbReference type="AlphaFoldDB" id="A0A9X3X0T3"/>
<sequence>MMEKNHVPGAAVAIVRQGKVERITTYGVADLESEAKVGPETAFQIASATKLFTGTLVMLLVQEGKIGLDDPISKYLPDAPEAWKVITVRHLAAHASGLKDDPEDQNDAAASVAARYEAAKKGPLAYTPGERSEYALTDFVVLTHVLETVTGERFEELLKRRIFQPLGFSCTRFEHAVQDGPVRVADVIPRRATIYRFENGKHERLWFLYPVHTYAAGGMFSCVKDLARWAVAMDEGTLLTRETQASAATAFKLNDGRAGEFGVAFGVSRLRGHATFGHSGGGALADVLRIPDQELSVIVLTNEQRLLPLLAPNIASLYMPPWPAVSEPGIPDADPALTATHRGVVEGLMQGTLDPAVFALLTKELLLPVLRSFGTPGNALLPPLRKLVLLEDHKAGEPGKRVYRAIYGKDTSLRWTFGLDAEGKILDLNYEWE</sequence>
<dbReference type="PANTHER" id="PTHR46825:SF9">
    <property type="entry name" value="BETA-LACTAMASE-RELATED DOMAIN-CONTAINING PROTEIN"/>
    <property type="match status" value="1"/>
</dbReference>
<protein>
    <submittedName>
        <fullName evidence="2">Beta-lactamase family protein</fullName>
    </submittedName>
</protein>
<dbReference type="PANTHER" id="PTHR46825">
    <property type="entry name" value="D-ALANYL-D-ALANINE-CARBOXYPEPTIDASE/ENDOPEPTIDASE AMPH"/>
    <property type="match status" value="1"/>
</dbReference>
<evidence type="ECO:0000313" key="2">
    <source>
        <dbReference type="EMBL" id="MDC3981659.1"/>
    </source>
</evidence>
<reference evidence="2 3" key="1">
    <citation type="submission" date="2021-04" db="EMBL/GenBank/DDBJ databases">
        <title>Genome analysis of Polyangium sp.</title>
        <authorList>
            <person name="Li Y."/>
            <person name="Wang J."/>
        </authorList>
    </citation>
    <scope>NUCLEOTIDE SEQUENCE [LARGE SCALE GENOMIC DNA]</scope>
    <source>
        <strain evidence="2 3">SDU14</strain>
    </source>
</reference>
<keyword evidence="3" id="KW-1185">Reference proteome</keyword>
<dbReference type="Pfam" id="PF00144">
    <property type="entry name" value="Beta-lactamase"/>
    <property type="match status" value="1"/>
</dbReference>